<dbReference type="PANTHER" id="PTHR33169:SF24">
    <property type="entry name" value="TRANSCRIPTIONAL REGULATOR, PADR FAMILY"/>
    <property type="match status" value="1"/>
</dbReference>
<sequence length="122" mass="14279">MYYVVVVEGGTTVSTQLRKGVIEICVLTMINHKDMYGYEVVEAISKVMDIKESTIYPLLRRLTAESNFETYIVKSEEGPDRKYYKITAEGKEKLKTLVDEWDKFVDDVNSILEVYRKEKMYE</sequence>
<dbReference type="Pfam" id="PF03551">
    <property type="entry name" value="PadR"/>
    <property type="match status" value="1"/>
</dbReference>
<keyword evidence="3" id="KW-1185">Reference proteome</keyword>
<dbReference type="AlphaFoldDB" id="W6S102"/>
<dbReference type="eggNOG" id="COG1695">
    <property type="taxonomic scope" value="Bacteria"/>
</dbReference>
<organism evidence="2 3">
    <name type="scientific">Clostridium bornimense</name>
    <dbReference type="NCBI Taxonomy" id="1216932"/>
    <lineage>
        <taxon>Bacteria</taxon>
        <taxon>Bacillati</taxon>
        <taxon>Bacillota</taxon>
        <taxon>Clostridia</taxon>
        <taxon>Eubacteriales</taxon>
        <taxon>Clostridiaceae</taxon>
        <taxon>Clostridium</taxon>
    </lineage>
</organism>
<dbReference type="InterPro" id="IPR052509">
    <property type="entry name" value="Metal_resp_DNA-bind_regulator"/>
</dbReference>
<dbReference type="InterPro" id="IPR005149">
    <property type="entry name" value="Tscrpt_reg_PadR_N"/>
</dbReference>
<evidence type="ECO:0000259" key="1">
    <source>
        <dbReference type="Pfam" id="PF03551"/>
    </source>
</evidence>
<reference evidence="2 3" key="1">
    <citation type="submission" date="2013-11" db="EMBL/GenBank/DDBJ databases">
        <title>Complete genome sequence of Clostridum sp. M2/40.</title>
        <authorList>
            <person name="Wibberg D."/>
            <person name="Puehler A."/>
            <person name="Schlueter A."/>
        </authorList>
    </citation>
    <scope>NUCLEOTIDE SEQUENCE [LARGE SCALE GENOMIC DNA]</scope>
    <source>
        <strain evidence="3">M2/40</strain>
    </source>
</reference>
<dbReference type="SUPFAM" id="SSF46785">
    <property type="entry name" value="Winged helix' DNA-binding domain"/>
    <property type="match status" value="1"/>
</dbReference>
<dbReference type="PATRIC" id="fig|1216932.3.peg.782"/>
<evidence type="ECO:0000313" key="2">
    <source>
        <dbReference type="EMBL" id="CDM67962.1"/>
    </source>
</evidence>
<dbReference type="Proteomes" id="UP000019426">
    <property type="component" value="Chromosome M2/40_rep1"/>
</dbReference>
<dbReference type="STRING" id="1216932.CM240_0797"/>
<accession>W6S102</accession>
<feature type="domain" description="Transcription regulator PadR N-terminal" evidence="1">
    <location>
        <begin position="26"/>
        <end position="95"/>
    </location>
</feature>
<gene>
    <name evidence="2" type="ORF">CM240_0797</name>
</gene>
<proteinExistence type="predicted"/>
<name>W6S102_9CLOT</name>
<dbReference type="EMBL" id="HG917868">
    <property type="protein sequence ID" value="CDM67962.1"/>
    <property type="molecule type" value="Genomic_DNA"/>
</dbReference>
<dbReference type="PANTHER" id="PTHR33169">
    <property type="entry name" value="PADR-FAMILY TRANSCRIPTIONAL REGULATOR"/>
    <property type="match status" value="1"/>
</dbReference>
<dbReference type="KEGG" id="clt:CM240_0797"/>
<dbReference type="HOGENOM" id="CLU_063440_3_1_9"/>
<evidence type="ECO:0000313" key="3">
    <source>
        <dbReference type="Proteomes" id="UP000019426"/>
    </source>
</evidence>
<dbReference type="InterPro" id="IPR036388">
    <property type="entry name" value="WH-like_DNA-bd_sf"/>
</dbReference>
<protein>
    <recommendedName>
        <fullName evidence="1">Transcription regulator PadR N-terminal domain-containing protein</fullName>
    </recommendedName>
</protein>
<dbReference type="Gene3D" id="1.10.10.10">
    <property type="entry name" value="Winged helix-like DNA-binding domain superfamily/Winged helix DNA-binding domain"/>
    <property type="match status" value="1"/>
</dbReference>
<dbReference type="InterPro" id="IPR036390">
    <property type="entry name" value="WH_DNA-bd_sf"/>
</dbReference>